<proteinExistence type="inferred from homology"/>
<evidence type="ECO:0000256" key="4">
    <source>
        <dbReference type="ARBA" id="ARBA00023128"/>
    </source>
</evidence>
<dbReference type="GO" id="GO:0033615">
    <property type="term" value="P:mitochondrial proton-transporting ATP synthase complex assembly"/>
    <property type="evidence" value="ECO:0007669"/>
    <property type="project" value="TreeGrafter"/>
</dbReference>
<evidence type="ECO:0000313" key="6">
    <source>
        <dbReference type="EMBL" id="KAJ2004145.1"/>
    </source>
</evidence>
<dbReference type="EMBL" id="JANBQF010000173">
    <property type="protein sequence ID" value="KAJ2004145.1"/>
    <property type="molecule type" value="Genomic_DNA"/>
</dbReference>
<dbReference type="InterPro" id="IPR010591">
    <property type="entry name" value="ATP11"/>
</dbReference>
<dbReference type="OrthoDB" id="16535at2759"/>
<dbReference type="Proteomes" id="UP001150907">
    <property type="component" value="Unassembled WGS sequence"/>
</dbReference>
<evidence type="ECO:0000313" key="7">
    <source>
        <dbReference type="Proteomes" id="UP001150907"/>
    </source>
</evidence>
<dbReference type="AlphaFoldDB" id="A0A9W8EFE4"/>
<organism evidence="6 7">
    <name type="scientific">Coemansia thaxteri</name>
    <dbReference type="NCBI Taxonomy" id="2663907"/>
    <lineage>
        <taxon>Eukaryota</taxon>
        <taxon>Fungi</taxon>
        <taxon>Fungi incertae sedis</taxon>
        <taxon>Zoopagomycota</taxon>
        <taxon>Kickxellomycotina</taxon>
        <taxon>Kickxellomycetes</taxon>
        <taxon>Kickxellales</taxon>
        <taxon>Kickxellaceae</taxon>
        <taxon>Coemansia</taxon>
    </lineage>
</organism>
<protein>
    <recommendedName>
        <fullName evidence="8">ATP synthase mitochondrial F1 complex assembly factor 1</fullName>
    </recommendedName>
</protein>
<dbReference type="PANTHER" id="PTHR13126">
    <property type="entry name" value="CHAPERONE ATP11"/>
    <property type="match status" value="1"/>
</dbReference>
<keyword evidence="7" id="KW-1185">Reference proteome</keyword>
<reference evidence="6" key="1">
    <citation type="submission" date="2022-07" db="EMBL/GenBank/DDBJ databases">
        <title>Phylogenomic reconstructions and comparative analyses of Kickxellomycotina fungi.</title>
        <authorList>
            <person name="Reynolds N.K."/>
            <person name="Stajich J.E."/>
            <person name="Barry K."/>
            <person name="Grigoriev I.V."/>
            <person name="Crous P."/>
            <person name="Smith M.E."/>
        </authorList>
    </citation>
    <scope>NUCLEOTIDE SEQUENCE</scope>
    <source>
        <strain evidence="6">IMI 214461</strain>
    </source>
</reference>
<evidence type="ECO:0000256" key="5">
    <source>
        <dbReference type="SAM" id="MobiDB-lite"/>
    </source>
</evidence>
<dbReference type="Pfam" id="PF06644">
    <property type="entry name" value="ATP11"/>
    <property type="match status" value="1"/>
</dbReference>
<dbReference type="GO" id="GO:0005739">
    <property type="term" value="C:mitochondrion"/>
    <property type="evidence" value="ECO:0007669"/>
    <property type="project" value="UniProtKB-SubCell"/>
</dbReference>
<gene>
    <name evidence="6" type="ORF">H4R26_002681</name>
</gene>
<name>A0A9W8EFE4_9FUNG</name>
<dbReference type="PANTHER" id="PTHR13126:SF0">
    <property type="entry name" value="ATP SYNTHASE MITOCHONDRIAL F1 COMPLEX ASSEMBLY FACTOR 1"/>
    <property type="match status" value="1"/>
</dbReference>
<sequence length="285" mass="31178">MAGAIHRRVFLGLCASVPGHRRAASHVPVLQRLGLLGGAAKQMSHVPNYEDKYRAKLQQRAREQGCASIADLKQKQTREIRQQDSQTAVPQGAADTGGRARSSSNLPPTVKTLDQIMRVERLAGLSAEEVGAVWAAYHASKAGTVAAAIPAATYRQLLATARENPVFVLPVPRDGQGVEFFLLQFDYHQVHFTPLAEYKAHGVHARSVLTLTHYTDLLDRGVVLMRGELDPANRSFGVQNAQLLAQLLQVFYVTGGPAKRALLETFNHRPAEFDYAQVIEAAQTL</sequence>
<comment type="similarity">
    <text evidence="2">Belongs to the ATP11 family.</text>
</comment>
<keyword evidence="4" id="KW-0496">Mitochondrion</keyword>
<evidence type="ECO:0000256" key="3">
    <source>
        <dbReference type="ARBA" id="ARBA00022946"/>
    </source>
</evidence>
<evidence type="ECO:0000256" key="2">
    <source>
        <dbReference type="ARBA" id="ARBA00009116"/>
    </source>
</evidence>
<accession>A0A9W8EFE4</accession>
<evidence type="ECO:0000256" key="1">
    <source>
        <dbReference type="ARBA" id="ARBA00004173"/>
    </source>
</evidence>
<comment type="subcellular location">
    <subcellularLocation>
        <location evidence="1">Mitochondrion</location>
    </subcellularLocation>
</comment>
<keyword evidence="3" id="KW-0809">Transit peptide</keyword>
<comment type="caution">
    <text evidence="6">The sequence shown here is derived from an EMBL/GenBank/DDBJ whole genome shotgun (WGS) entry which is preliminary data.</text>
</comment>
<feature type="region of interest" description="Disordered" evidence="5">
    <location>
        <begin position="78"/>
        <end position="108"/>
    </location>
</feature>
<evidence type="ECO:0008006" key="8">
    <source>
        <dbReference type="Google" id="ProtNLM"/>
    </source>
</evidence>